<sequence length="323" mass="34475">MAAQVRGLLIKVETGGKRAKEVMAGVDVDSDGSGVFAEVTRRESLGPNTGVLIYDGVASVVEGRAAVEQAGAEAYLMPGMLGADKVVLRQTTSWNRMLPANSWLFVLAGTYCREAVEGEPLPAACVPIETSVTAAGNSQAVASVGQAASRAMVIDWVNAGSLDETMAVVVPMDRGRDDYVDSDILQLPPLFHMEVGRLFERMLARVRAGSWSGSGASVPARAFVCDEEMEAVTVERWRAENGDRIEIWRMMCGEGWALMQAGDDALASMCVGAHPDVTTRAWRFLNSDGSGELHIQEAPFGSAVEAAEGIVASAISHIYNQEH</sequence>
<gene>
    <name evidence="1" type="ORF">AMSG_01168</name>
</gene>
<keyword evidence="2" id="KW-1185">Reference proteome</keyword>
<dbReference type="GeneID" id="25560929"/>
<reference evidence="1 2" key="1">
    <citation type="submission" date="2010-05" db="EMBL/GenBank/DDBJ databases">
        <title>The Genome Sequence of Thecamonas trahens ATCC 50062.</title>
        <authorList>
            <consortium name="The Broad Institute Genome Sequencing Platform"/>
            <person name="Russ C."/>
            <person name="Cuomo C."/>
            <person name="Shea T."/>
            <person name="Young S.K."/>
            <person name="Zeng Q."/>
            <person name="Koehrsen M."/>
            <person name="Haas B."/>
            <person name="Borodovsky M."/>
            <person name="Guigo R."/>
            <person name="Alvarado L."/>
            <person name="Berlin A."/>
            <person name="Bochicchio J."/>
            <person name="Borenstein D."/>
            <person name="Chapman S."/>
            <person name="Chen Z."/>
            <person name="Freedman E."/>
            <person name="Gellesch M."/>
            <person name="Goldberg J."/>
            <person name="Griggs A."/>
            <person name="Gujja S."/>
            <person name="Heilman E."/>
            <person name="Heiman D."/>
            <person name="Hepburn T."/>
            <person name="Howarth C."/>
            <person name="Jen D."/>
            <person name="Larson L."/>
            <person name="Mehta T."/>
            <person name="Park D."/>
            <person name="Pearson M."/>
            <person name="Roberts A."/>
            <person name="Saif S."/>
            <person name="Shenoy N."/>
            <person name="Sisk P."/>
            <person name="Stolte C."/>
            <person name="Sykes S."/>
            <person name="Thomson T."/>
            <person name="Walk T."/>
            <person name="White J."/>
            <person name="Yandava C."/>
            <person name="Burger G."/>
            <person name="Gray M.W."/>
            <person name="Holland P.W.H."/>
            <person name="King N."/>
            <person name="Lang F.B.F."/>
            <person name="Roger A.J."/>
            <person name="Ruiz-Trillo I."/>
            <person name="Lander E."/>
            <person name="Nusbaum C."/>
        </authorList>
    </citation>
    <scope>NUCLEOTIDE SEQUENCE [LARGE SCALE GENOMIC DNA]</scope>
    <source>
        <strain evidence="1 2">ATCC 50062</strain>
    </source>
</reference>
<proteinExistence type="predicted"/>
<dbReference type="EMBL" id="GL349437">
    <property type="protein sequence ID" value="KNC53455.1"/>
    <property type="molecule type" value="Genomic_DNA"/>
</dbReference>
<protein>
    <submittedName>
        <fullName evidence="1">Uncharacterized protein</fullName>
    </submittedName>
</protein>
<evidence type="ECO:0000313" key="2">
    <source>
        <dbReference type="Proteomes" id="UP000054408"/>
    </source>
</evidence>
<name>A0A0L0DMF3_THETB</name>
<accession>A0A0L0DMF3</accession>
<dbReference type="AlphaFoldDB" id="A0A0L0DMF3"/>
<dbReference type="Proteomes" id="UP000054408">
    <property type="component" value="Unassembled WGS sequence"/>
</dbReference>
<dbReference type="RefSeq" id="XP_013761779.1">
    <property type="nucleotide sequence ID" value="XM_013906325.1"/>
</dbReference>
<organism evidence="1 2">
    <name type="scientific">Thecamonas trahens ATCC 50062</name>
    <dbReference type="NCBI Taxonomy" id="461836"/>
    <lineage>
        <taxon>Eukaryota</taxon>
        <taxon>Apusozoa</taxon>
        <taxon>Apusomonadida</taxon>
        <taxon>Apusomonadidae</taxon>
        <taxon>Thecamonas</taxon>
    </lineage>
</organism>
<evidence type="ECO:0000313" key="1">
    <source>
        <dbReference type="EMBL" id="KNC53455.1"/>
    </source>
</evidence>